<dbReference type="Gene3D" id="1.20.120.350">
    <property type="entry name" value="Voltage-gated potassium channels. Chain C"/>
    <property type="match status" value="1"/>
</dbReference>
<dbReference type="GO" id="GO:0005248">
    <property type="term" value="F:voltage-gated sodium channel activity"/>
    <property type="evidence" value="ECO:0007669"/>
    <property type="project" value="TreeGrafter"/>
</dbReference>
<evidence type="ECO:0000256" key="1">
    <source>
        <dbReference type="ARBA" id="ARBA00004141"/>
    </source>
</evidence>
<evidence type="ECO:0000256" key="5">
    <source>
        <dbReference type="SAM" id="Coils"/>
    </source>
</evidence>
<evidence type="ECO:0000256" key="4">
    <source>
        <dbReference type="ARBA" id="ARBA00023136"/>
    </source>
</evidence>
<dbReference type="HOGENOM" id="CLU_055047_0_0_6"/>
<comment type="subcellular location">
    <subcellularLocation>
        <location evidence="1">Membrane</location>
        <topology evidence="1">Multi-pass membrane protein</topology>
    </subcellularLocation>
</comment>
<keyword evidence="4 6" id="KW-0472">Membrane</keyword>
<proteinExistence type="predicted"/>
<evidence type="ECO:0000313" key="9">
    <source>
        <dbReference type="Proteomes" id="UP000019205"/>
    </source>
</evidence>
<feature type="transmembrane region" description="Helical" evidence="6">
    <location>
        <begin position="48"/>
        <end position="71"/>
    </location>
</feature>
<evidence type="ECO:0000256" key="6">
    <source>
        <dbReference type="SAM" id="Phobius"/>
    </source>
</evidence>
<dbReference type="GO" id="GO:0001518">
    <property type="term" value="C:voltage-gated sodium channel complex"/>
    <property type="evidence" value="ECO:0007669"/>
    <property type="project" value="TreeGrafter"/>
</dbReference>
<organism evidence="8 9">
    <name type="scientific">Congregibacter litoralis KT71</name>
    <dbReference type="NCBI Taxonomy" id="314285"/>
    <lineage>
        <taxon>Bacteria</taxon>
        <taxon>Pseudomonadati</taxon>
        <taxon>Pseudomonadota</taxon>
        <taxon>Gammaproteobacteria</taxon>
        <taxon>Cellvibrionales</taxon>
        <taxon>Halieaceae</taxon>
        <taxon>Congregibacter</taxon>
    </lineage>
</organism>
<evidence type="ECO:0000259" key="7">
    <source>
        <dbReference type="Pfam" id="PF00520"/>
    </source>
</evidence>
<dbReference type="eggNOG" id="ENOG502Z7ZD">
    <property type="taxonomic scope" value="Bacteria"/>
</dbReference>
<dbReference type="OrthoDB" id="5297065at2"/>
<dbReference type="EMBL" id="AAOA02000002">
    <property type="protein sequence ID" value="EAQ98264.2"/>
    <property type="molecule type" value="Genomic_DNA"/>
</dbReference>
<reference evidence="8 9" key="2">
    <citation type="journal article" date="2009" name="PLoS ONE">
        <title>The photosynthetic apparatus and its regulation in the aerobic gammaproteobacterium Congregibacter litoralis gen. nov., sp. nov.</title>
        <authorList>
            <person name="Spring S."/>
            <person name="Lunsdorf H."/>
            <person name="Fuchs B.M."/>
            <person name="Tindall B.J."/>
        </authorList>
    </citation>
    <scope>NUCLEOTIDE SEQUENCE [LARGE SCALE GENOMIC DNA]</scope>
    <source>
        <strain evidence="8">KT71</strain>
    </source>
</reference>
<evidence type="ECO:0000313" key="8">
    <source>
        <dbReference type="EMBL" id="EAQ98264.2"/>
    </source>
</evidence>
<reference evidence="8 9" key="1">
    <citation type="journal article" date="2007" name="Proc. Natl. Acad. Sci. U.S.A.">
        <title>Characterization of a marine gammaproteobacterium capable of aerobic anoxygenic photosynthesis.</title>
        <authorList>
            <person name="Fuchs B.M."/>
            <person name="Spring S."/>
            <person name="Teeling H."/>
            <person name="Quast C."/>
            <person name="Wulf J."/>
            <person name="Schattenhofer M."/>
            <person name="Yan S."/>
            <person name="Ferriera S."/>
            <person name="Johnson J."/>
            <person name="Glockner F.O."/>
            <person name="Amann R."/>
        </authorList>
    </citation>
    <scope>NUCLEOTIDE SEQUENCE [LARGE SCALE GENOMIC DNA]</scope>
    <source>
        <strain evidence="8">KT71</strain>
    </source>
</reference>
<feature type="domain" description="Ion transport" evidence="7">
    <location>
        <begin position="17"/>
        <end position="233"/>
    </location>
</feature>
<dbReference type="Proteomes" id="UP000019205">
    <property type="component" value="Chromosome"/>
</dbReference>
<dbReference type="InterPro" id="IPR043203">
    <property type="entry name" value="VGCC_Ca_Na"/>
</dbReference>
<comment type="caution">
    <text evidence="8">The sequence shown here is derived from an EMBL/GenBank/DDBJ whole genome shotgun (WGS) entry which is preliminary data.</text>
</comment>
<keyword evidence="9" id="KW-1185">Reference proteome</keyword>
<keyword evidence="2 6" id="KW-0812">Transmembrane</keyword>
<dbReference type="RefSeq" id="WP_023659836.1">
    <property type="nucleotide sequence ID" value="NZ_CM002299.1"/>
</dbReference>
<dbReference type="PANTHER" id="PTHR10037">
    <property type="entry name" value="VOLTAGE-GATED CATION CHANNEL CALCIUM AND SODIUM"/>
    <property type="match status" value="1"/>
</dbReference>
<dbReference type="InterPro" id="IPR027359">
    <property type="entry name" value="Volt_channel_dom_sf"/>
</dbReference>
<keyword evidence="3 6" id="KW-1133">Transmembrane helix</keyword>
<dbReference type="Pfam" id="PF00520">
    <property type="entry name" value="Ion_trans"/>
    <property type="match status" value="1"/>
</dbReference>
<dbReference type="InterPro" id="IPR005821">
    <property type="entry name" value="Ion_trans_dom"/>
</dbReference>
<protein>
    <submittedName>
        <fullName evidence="8">Ion transport protein</fullName>
    </submittedName>
</protein>
<dbReference type="AlphaFoldDB" id="A4A7J5"/>
<feature type="coiled-coil region" evidence="5">
    <location>
        <begin position="249"/>
        <end position="276"/>
    </location>
</feature>
<dbReference type="Gene3D" id="1.10.287.70">
    <property type="match status" value="1"/>
</dbReference>
<dbReference type="PANTHER" id="PTHR10037:SF62">
    <property type="entry name" value="SODIUM CHANNEL PROTEIN 60E"/>
    <property type="match status" value="1"/>
</dbReference>
<accession>A4A7J5</accession>
<evidence type="ECO:0000256" key="3">
    <source>
        <dbReference type="ARBA" id="ARBA00022989"/>
    </source>
</evidence>
<feature type="transmembrane region" description="Helical" evidence="6">
    <location>
        <begin position="83"/>
        <end position="103"/>
    </location>
</feature>
<feature type="transmembrane region" description="Helical" evidence="6">
    <location>
        <begin position="18"/>
        <end position="36"/>
    </location>
</feature>
<sequence length="276" mass="30929">MTDQQTLAKLRSILEQPLFQRVITVLIIINAVVLGLETSPEFMTRYGVMIHEIDTVILFIFVLEIAARVIVYGKKFWRDPWSVFDFAVVAIALIPATGPLAVLRTLRVLRVLRLLTLAPSMRKVVGALLSALPGLASIGVVLIILYYVAAVIATGLFSTDMPTEFGNLGRTFFTLFQVMTLESWASQIARPAMEHSPMAWLFFVIFILGTTFTMLNLFIGIIVDAVEHYTEQEVLDARDSIAAGQDQLREELGEELESISRQISRLQELAQQLKKE</sequence>
<dbReference type="STRING" id="314285.KT71_03417"/>
<feature type="transmembrane region" description="Helical" evidence="6">
    <location>
        <begin position="198"/>
        <end position="223"/>
    </location>
</feature>
<dbReference type="SUPFAM" id="SSF81324">
    <property type="entry name" value="Voltage-gated potassium channels"/>
    <property type="match status" value="1"/>
</dbReference>
<keyword evidence="5" id="KW-0175">Coiled coil</keyword>
<name>A4A7J5_9GAMM</name>
<evidence type="ECO:0000256" key="2">
    <source>
        <dbReference type="ARBA" id="ARBA00022692"/>
    </source>
</evidence>
<feature type="transmembrane region" description="Helical" evidence="6">
    <location>
        <begin position="124"/>
        <end position="148"/>
    </location>
</feature>
<gene>
    <name evidence="8" type="ORF">KT71_03417</name>
</gene>